<dbReference type="EMBL" id="CACRXK020007958">
    <property type="protein sequence ID" value="CAB4013634.1"/>
    <property type="molecule type" value="Genomic_DNA"/>
</dbReference>
<protein>
    <submittedName>
        <fullName evidence="1">Uncharacterized protein</fullName>
    </submittedName>
</protein>
<name>A0A6S7I551_PARCT</name>
<keyword evidence="2" id="KW-1185">Reference proteome</keyword>
<evidence type="ECO:0000313" key="2">
    <source>
        <dbReference type="Proteomes" id="UP001152795"/>
    </source>
</evidence>
<comment type="caution">
    <text evidence="1">The sequence shown here is derived from an EMBL/GenBank/DDBJ whole genome shotgun (WGS) entry which is preliminary data.</text>
</comment>
<dbReference type="Proteomes" id="UP001152795">
    <property type="component" value="Unassembled WGS sequence"/>
</dbReference>
<dbReference type="AlphaFoldDB" id="A0A6S7I551"/>
<proteinExistence type="predicted"/>
<organism evidence="1 2">
    <name type="scientific">Paramuricea clavata</name>
    <name type="common">Red gorgonian</name>
    <name type="synonym">Violescent sea-whip</name>
    <dbReference type="NCBI Taxonomy" id="317549"/>
    <lineage>
        <taxon>Eukaryota</taxon>
        <taxon>Metazoa</taxon>
        <taxon>Cnidaria</taxon>
        <taxon>Anthozoa</taxon>
        <taxon>Octocorallia</taxon>
        <taxon>Malacalcyonacea</taxon>
        <taxon>Plexauridae</taxon>
        <taxon>Paramuricea</taxon>
    </lineage>
</organism>
<sequence>LCKPIKVEEMKSSEAEEMMTSEQLLVQELASEKGASSWLTVVPVSEMDLHLNKREFRDALNLRYDWPFKDNPTRCACGDLFNIDHAMICKKGGFIIQLHNELRDLEAELLNIVCNDVQIEPALQEVNGEVLNSGSNKSQDARLD</sequence>
<gene>
    <name evidence="1" type="ORF">PACLA_8A088041</name>
</gene>
<accession>A0A6S7I551</accession>
<dbReference type="OrthoDB" id="5984813at2759"/>
<feature type="non-terminal residue" evidence="1">
    <location>
        <position position="144"/>
    </location>
</feature>
<reference evidence="1" key="1">
    <citation type="submission" date="2020-04" db="EMBL/GenBank/DDBJ databases">
        <authorList>
            <person name="Alioto T."/>
            <person name="Alioto T."/>
            <person name="Gomez Garrido J."/>
        </authorList>
    </citation>
    <scope>NUCLEOTIDE SEQUENCE</scope>
    <source>
        <strain evidence="1">A484AB</strain>
    </source>
</reference>
<feature type="non-terminal residue" evidence="1">
    <location>
        <position position="1"/>
    </location>
</feature>
<evidence type="ECO:0000313" key="1">
    <source>
        <dbReference type="EMBL" id="CAB4013634.1"/>
    </source>
</evidence>